<accession>A0A2T8FFQ4</accession>
<reference evidence="1 2" key="1">
    <citation type="submission" date="2018-04" db="EMBL/GenBank/DDBJ databases">
        <title>Genome of Nocardioides gansuensis WSJ-1.</title>
        <authorList>
            <person name="Wu S."/>
            <person name="Wang G."/>
        </authorList>
    </citation>
    <scope>NUCLEOTIDE SEQUENCE [LARGE SCALE GENOMIC DNA]</scope>
    <source>
        <strain evidence="1 2">WSJ-1</strain>
    </source>
</reference>
<evidence type="ECO:0008006" key="3">
    <source>
        <dbReference type="Google" id="ProtNLM"/>
    </source>
</evidence>
<sequence length="56" mass="6337">MRALDCRAPGTHDDVHITAASDEELIARVQEHRDQYHDDITDDQIKELVASGAYDE</sequence>
<dbReference type="EMBL" id="QDGZ01000001">
    <property type="protein sequence ID" value="PVG84520.1"/>
    <property type="molecule type" value="Genomic_DNA"/>
</dbReference>
<dbReference type="Proteomes" id="UP000246018">
    <property type="component" value="Unassembled WGS sequence"/>
</dbReference>
<protein>
    <recommendedName>
        <fullName evidence="3">DUF1059 domain-containing protein</fullName>
    </recommendedName>
</protein>
<proteinExistence type="predicted"/>
<dbReference type="RefSeq" id="WP_116570653.1">
    <property type="nucleotide sequence ID" value="NZ_QDGZ01000001.1"/>
</dbReference>
<dbReference type="OrthoDB" id="5191816at2"/>
<evidence type="ECO:0000313" key="1">
    <source>
        <dbReference type="EMBL" id="PVG84520.1"/>
    </source>
</evidence>
<dbReference type="InterPro" id="IPR009409">
    <property type="entry name" value="DUF1059"/>
</dbReference>
<keyword evidence="2" id="KW-1185">Reference proteome</keyword>
<name>A0A2T8FFQ4_9ACTN</name>
<gene>
    <name evidence="1" type="ORF">DDE18_02650</name>
</gene>
<dbReference type="AlphaFoldDB" id="A0A2T8FFQ4"/>
<organism evidence="1 2">
    <name type="scientific">Nocardioides gansuensis</name>
    <dbReference type="NCBI Taxonomy" id="2138300"/>
    <lineage>
        <taxon>Bacteria</taxon>
        <taxon>Bacillati</taxon>
        <taxon>Actinomycetota</taxon>
        <taxon>Actinomycetes</taxon>
        <taxon>Propionibacteriales</taxon>
        <taxon>Nocardioidaceae</taxon>
        <taxon>Nocardioides</taxon>
    </lineage>
</organism>
<comment type="caution">
    <text evidence="1">The sequence shown here is derived from an EMBL/GenBank/DDBJ whole genome shotgun (WGS) entry which is preliminary data.</text>
</comment>
<evidence type="ECO:0000313" key="2">
    <source>
        <dbReference type="Proteomes" id="UP000246018"/>
    </source>
</evidence>
<dbReference type="Pfam" id="PF06348">
    <property type="entry name" value="DUF1059"/>
    <property type="match status" value="1"/>
</dbReference>